<dbReference type="SMART" id="SM00878">
    <property type="entry name" value="Biotin_carb_C"/>
    <property type="match status" value="1"/>
</dbReference>
<organism evidence="7 8">
    <name type="scientific">Paraburkholderia caledonica</name>
    <dbReference type="NCBI Taxonomy" id="134536"/>
    <lineage>
        <taxon>Bacteria</taxon>
        <taxon>Pseudomonadati</taxon>
        <taxon>Pseudomonadota</taxon>
        <taxon>Betaproteobacteria</taxon>
        <taxon>Burkholderiales</taxon>
        <taxon>Burkholderiaceae</taxon>
        <taxon>Paraburkholderia</taxon>
    </lineage>
</organism>
<dbReference type="InterPro" id="IPR011054">
    <property type="entry name" value="Rudment_hybrid_motif"/>
</dbReference>
<evidence type="ECO:0000256" key="3">
    <source>
        <dbReference type="ARBA" id="ARBA00022741"/>
    </source>
</evidence>
<gene>
    <name evidence="7" type="ORF">J2793_006488</name>
</gene>
<dbReference type="AlphaFoldDB" id="A0AB73ILX8"/>
<keyword evidence="4" id="KW-0067">ATP-binding</keyword>
<evidence type="ECO:0000259" key="6">
    <source>
        <dbReference type="PROSITE" id="PS50979"/>
    </source>
</evidence>
<evidence type="ECO:0000313" key="7">
    <source>
        <dbReference type="EMBL" id="MDP9651013.1"/>
    </source>
</evidence>
<evidence type="ECO:0000256" key="5">
    <source>
        <dbReference type="ARBA" id="ARBA00048600"/>
    </source>
</evidence>
<dbReference type="Proteomes" id="UP001229486">
    <property type="component" value="Unassembled WGS sequence"/>
</dbReference>
<keyword evidence="3" id="KW-0547">Nucleotide-binding</keyword>
<feature type="domain" description="Biotin carboxylation" evidence="6">
    <location>
        <begin position="1"/>
        <end position="75"/>
    </location>
</feature>
<dbReference type="Gene3D" id="3.30.470.20">
    <property type="entry name" value="ATP-grasp fold, B domain"/>
    <property type="match status" value="1"/>
</dbReference>
<comment type="catalytic activity">
    <reaction evidence="5">
        <text>N(6)-biotinyl-L-lysyl-[protein] + hydrogencarbonate + ATP = N(6)-carboxybiotinyl-L-lysyl-[protein] + ADP + phosphate + H(+)</text>
        <dbReference type="Rhea" id="RHEA:13501"/>
        <dbReference type="Rhea" id="RHEA-COMP:10505"/>
        <dbReference type="Rhea" id="RHEA-COMP:10506"/>
        <dbReference type="ChEBI" id="CHEBI:15378"/>
        <dbReference type="ChEBI" id="CHEBI:17544"/>
        <dbReference type="ChEBI" id="CHEBI:30616"/>
        <dbReference type="ChEBI" id="CHEBI:43474"/>
        <dbReference type="ChEBI" id="CHEBI:83144"/>
        <dbReference type="ChEBI" id="CHEBI:83145"/>
        <dbReference type="ChEBI" id="CHEBI:456216"/>
        <dbReference type="EC" id="6.3.4.14"/>
    </reaction>
</comment>
<dbReference type="GO" id="GO:0005524">
    <property type="term" value="F:ATP binding"/>
    <property type="evidence" value="ECO:0007669"/>
    <property type="project" value="UniProtKB-KW"/>
</dbReference>
<evidence type="ECO:0000256" key="4">
    <source>
        <dbReference type="ARBA" id="ARBA00022840"/>
    </source>
</evidence>
<dbReference type="InterPro" id="IPR005482">
    <property type="entry name" value="Biotin_COase_C"/>
</dbReference>
<dbReference type="GO" id="GO:0004075">
    <property type="term" value="F:biotin carboxylase activity"/>
    <property type="evidence" value="ECO:0007669"/>
    <property type="project" value="UniProtKB-EC"/>
</dbReference>
<proteinExistence type="predicted"/>
<dbReference type="Pfam" id="PF02785">
    <property type="entry name" value="Biotin_carb_C"/>
    <property type="match status" value="1"/>
</dbReference>
<dbReference type="PROSITE" id="PS50979">
    <property type="entry name" value="BC"/>
    <property type="match status" value="1"/>
</dbReference>
<dbReference type="InterPro" id="IPR051602">
    <property type="entry name" value="ACC_Biotin_Carboxylase"/>
</dbReference>
<evidence type="ECO:0000256" key="2">
    <source>
        <dbReference type="ARBA" id="ARBA00022598"/>
    </source>
</evidence>
<protein>
    <recommendedName>
        <fullName evidence="1">biotin carboxylase</fullName>
        <ecNumber evidence="1">6.3.4.14</ecNumber>
    </recommendedName>
</protein>
<evidence type="ECO:0000313" key="8">
    <source>
        <dbReference type="Proteomes" id="UP001229486"/>
    </source>
</evidence>
<dbReference type="EC" id="6.3.4.14" evidence="1"/>
<evidence type="ECO:0000256" key="1">
    <source>
        <dbReference type="ARBA" id="ARBA00013263"/>
    </source>
</evidence>
<dbReference type="EMBL" id="JAURTK010000014">
    <property type="protein sequence ID" value="MDP9651013.1"/>
    <property type="molecule type" value="Genomic_DNA"/>
</dbReference>
<dbReference type="PANTHER" id="PTHR48095:SF2">
    <property type="entry name" value="BIOTIN CARBOXYLASE, CHLOROPLASTIC"/>
    <property type="match status" value="1"/>
</dbReference>
<accession>A0AB73ILX8</accession>
<reference evidence="7" key="1">
    <citation type="submission" date="2023-07" db="EMBL/GenBank/DDBJ databases">
        <title>Sorghum-associated microbial communities from plants grown in Nebraska, USA.</title>
        <authorList>
            <person name="Schachtman D."/>
        </authorList>
    </citation>
    <scope>NUCLEOTIDE SEQUENCE</scope>
    <source>
        <strain evidence="7">DS1061</strain>
    </source>
</reference>
<keyword evidence="2" id="KW-0436">Ligase</keyword>
<dbReference type="SUPFAM" id="SSF51246">
    <property type="entry name" value="Rudiment single hybrid motif"/>
    <property type="match status" value="1"/>
</dbReference>
<sequence length="85" mass="9392">MYPGYTIPPNYDSLIGKLLTHGATREQAIARMRVALDEISVAGIDTTIPLHRELMGEPGFRGGGFDIHHLERLIESGAFAKESQR</sequence>
<dbReference type="PANTHER" id="PTHR48095">
    <property type="entry name" value="PYRUVATE CARBOXYLASE SUBUNIT A"/>
    <property type="match status" value="1"/>
</dbReference>
<comment type="caution">
    <text evidence="7">The sequence shown here is derived from an EMBL/GenBank/DDBJ whole genome shotgun (WGS) entry which is preliminary data.</text>
</comment>
<dbReference type="InterPro" id="IPR011764">
    <property type="entry name" value="Biotin_carboxylation_dom"/>
</dbReference>
<name>A0AB73ILX8_9BURK</name>